<feature type="region of interest" description="Disordered" evidence="1">
    <location>
        <begin position="1"/>
        <end position="39"/>
    </location>
</feature>
<sequence length="186" mass="21469">MGLTQQAQHLTTSLAESRHATCRKNMNHSETERRNPVEFGLPDDPLFMIRRNQEQLVVDQLSCSQNVQTVKPETKNPHSHGRAKDRQASKNHTDIENLPPVTAALQREHTGVLAIVETAHEEGLKNSMPQTRDRAYWIRRSGSRHHRESNCHNRRRRSHRRHSFKPARKLQKLGHHTVTGPLCSNR</sequence>
<feature type="compositionally biased region" description="Basic and acidic residues" evidence="1">
    <location>
        <begin position="72"/>
        <end position="95"/>
    </location>
</feature>
<organism evidence="2">
    <name type="scientific">Brassica oleracea</name>
    <name type="common">Wild cabbage</name>
    <dbReference type="NCBI Taxonomy" id="3712"/>
    <lineage>
        <taxon>Eukaryota</taxon>
        <taxon>Viridiplantae</taxon>
        <taxon>Streptophyta</taxon>
        <taxon>Embryophyta</taxon>
        <taxon>Tracheophyta</taxon>
        <taxon>Spermatophyta</taxon>
        <taxon>Magnoliopsida</taxon>
        <taxon>eudicotyledons</taxon>
        <taxon>Gunneridae</taxon>
        <taxon>Pentapetalae</taxon>
        <taxon>rosids</taxon>
        <taxon>malvids</taxon>
        <taxon>Brassicales</taxon>
        <taxon>Brassicaceae</taxon>
        <taxon>Brassiceae</taxon>
        <taxon>Brassica</taxon>
    </lineage>
</organism>
<dbReference type="AlphaFoldDB" id="A0A3P6H6R0"/>
<accession>A0A3P6H6R0</accession>
<feature type="compositionally biased region" description="Basic and acidic residues" evidence="1">
    <location>
        <begin position="27"/>
        <end position="36"/>
    </location>
</feature>
<name>A0A3P6H6R0_BRAOL</name>
<evidence type="ECO:0000256" key="1">
    <source>
        <dbReference type="SAM" id="MobiDB-lite"/>
    </source>
</evidence>
<reference evidence="2" key="1">
    <citation type="submission" date="2018-11" db="EMBL/GenBank/DDBJ databases">
        <authorList>
            <consortium name="Genoscope - CEA"/>
            <person name="William W."/>
        </authorList>
    </citation>
    <scope>NUCLEOTIDE SEQUENCE</scope>
</reference>
<feature type="compositionally biased region" description="Polar residues" evidence="1">
    <location>
        <begin position="1"/>
        <end position="15"/>
    </location>
</feature>
<protein>
    <submittedName>
        <fullName evidence="2">Uncharacterized protein</fullName>
    </submittedName>
</protein>
<gene>
    <name evidence="2" type="ORF">BOLC6T37092H</name>
</gene>
<feature type="region of interest" description="Disordered" evidence="1">
    <location>
        <begin position="69"/>
        <end position="96"/>
    </location>
</feature>
<feature type="compositionally biased region" description="Basic residues" evidence="1">
    <location>
        <begin position="141"/>
        <end position="175"/>
    </location>
</feature>
<dbReference type="EMBL" id="LR031880">
    <property type="protein sequence ID" value="VDD61639.1"/>
    <property type="molecule type" value="Genomic_DNA"/>
</dbReference>
<feature type="region of interest" description="Disordered" evidence="1">
    <location>
        <begin position="141"/>
        <end position="186"/>
    </location>
</feature>
<evidence type="ECO:0000313" key="2">
    <source>
        <dbReference type="EMBL" id="VDD61639.1"/>
    </source>
</evidence>
<proteinExistence type="predicted"/>